<dbReference type="InterPro" id="IPR017961">
    <property type="entry name" value="DNA_pol_Y-fam_little_finger"/>
</dbReference>
<name>A0AAW1NNL2_9CHLO</name>
<dbReference type="EMBL" id="JALJOQ010000179">
    <property type="protein sequence ID" value="KAK9791346.1"/>
    <property type="molecule type" value="Genomic_DNA"/>
</dbReference>
<comment type="caution">
    <text evidence="12">The sequence shown here is derived from an EMBL/GenBank/DDBJ whole genome shotgun (WGS) entry which is preliminary data.</text>
</comment>
<evidence type="ECO:0000256" key="6">
    <source>
        <dbReference type="ARBA" id="ARBA00022833"/>
    </source>
</evidence>
<dbReference type="Pfam" id="PF00817">
    <property type="entry name" value="IMS"/>
    <property type="match status" value="1"/>
</dbReference>
<reference evidence="12 13" key="1">
    <citation type="journal article" date="2024" name="Nat. Commun.">
        <title>Phylogenomics reveals the evolutionary origins of lichenization in chlorophyte algae.</title>
        <authorList>
            <person name="Puginier C."/>
            <person name="Libourel C."/>
            <person name="Otte J."/>
            <person name="Skaloud P."/>
            <person name="Haon M."/>
            <person name="Grisel S."/>
            <person name="Petersen M."/>
            <person name="Berrin J.G."/>
            <person name="Delaux P.M."/>
            <person name="Dal Grande F."/>
            <person name="Keller J."/>
        </authorList>
    </citation>
    <scope>NUCLEOTIDE SEQUENCE [LARGE SCALE GENOMIC DNA]</scope>
    <source>
        <strain evidence="12 13">SAG 2036</strain>
    </source>
</reference>
<protein>
    <recommendedName>
        <fullName evidence="9">DNA polymerase eta</fullName>
    </recommendedName>
</protein>
<dbReference type="FunFam" id="3.40.1170.60:FF:000008">
    <property type="entry name" value="DNA polymerase eta subunit"/>
    <property type="match status" value="1"/>
</dbReference>
<dbReference type="GO" id="GO:0005634">
    <property type="term" value="C:nucleus"/>
    <property type="evidence" value="ECO:0007669"/>
    <property type="project" value="UniProtKB-SubCell"/>
</dbReference>
<dbReference type="Gene3D" id="3.40.1170.60">
    <property type="match status" value="1"/>
</dbReference>
<dbReference type="InterPro" id="IPR036775">
    <property type="entry name" value="DNA_pol_Y-fam_lit_finger_sf"/>
</dbReference>
<dbReference type="SUPFAM" id="SSF56672">
    <property type="entry name" value="DNA/RNA polymerases"/>
    <property type="match status" value="1"/>
</dbReference>
<dbReference type="GO" id="GO:0003684">
    <property type="term" value="F:damaged DNA binding"/>
    <property type="evidence" value="ECO:0007669"/>
    <property type="project" value="InterPro"/>
</dbReference>
<dbReference type="Gene3D" id="3.30.70.270">
    <property type="match status" value="2"/>
</dbReference>
<dbReference type="GO" id="GO:0008270">
    <property type="term" value="F:zinc ion binding"/>
    <property type="evidence" value="ECO:0007669"/>
    <property type="project" value="UniProtKB-KW"/>
</dbReference>
<dbReference type="InterPro" id="IPR043128">
    <property type="entry name" value="Rev_trsase/Diguanyl_cyclase"/>
</dbReference>
<dbReference type="GO" id="GO:0009314">
    <property type="term" value="P:response to radiation"/>
    <property type="evidence" value="ECO:0007669"/>
    <property type="project" value="TreeGrafter"/>
</dbReference>
<evidence type="ECO:0000256" key="10">
    <source>
        <dbReference type="SAM" id="MobiDB-lite"/>
    </source>
</evidence>
<evidence type="ECO:0000256" key="9">
    <source>
        <dbReference type="ARBA" id="ARBA00044975"/>
    </source>
</evidence>
<keyword evidence="6" id="KW-0862">Zinc</keyword>
<organism evidence="12 13">
    <name type="scientific">Symbiochloris irregularis</name>
    <dbReference type="NCBI Taxonomy" id="706552"/>
    <lineage>
        <taxon>Eukaryota</taxon>
        <taxon>Viridiplantae</taxon>
        <taxon>Chlorophyta</taxon>
        <taxon>core chlorophytes</taxon>
        <taxon>Trebouxiophyceae</taxon>
        <taxon>Trebouxiales</taxon>
        <taxon>Trebouxiaceae</taxon>
        <taxon>Symbiochloris</taxon>
    </lineage>
</organism>
<evidence type="ECO:0000256" key="7">
    <source>
        <dbReference type="ARBA" id="ARBA00023204"/>
    </source>
</evidence>
<evidence type="ECO:0000259" key="11">
    <source>
        <dbReference type="PROSITE" id="PS50173"/>
    </source>
</evidence>
<keyword evidence="3" id="KW-0479">Metal-binding</keyword>
<feature type="compositionally biased region" description="Low complexity" evidence="10">
    <location>
        <begin position="557"/>
        <end position="570"/>
    </location>
</feature>
<dbReference type="Proteomes" id="UP001465755">
    <property type="component" value="Unassembled WGS sequence"/>
</dbReference>
<feature type="region of interest" description="Disordered" evidence="10">
    <location>
        <begin position="435"/>
        <end position="582"/>
    </location>
</feature>
<evidence type="ECO:0000256" key="3">
    <source>
        <dbReference type="ARBA" id="ARBA00022723"/>
    </source>
</evidence>
<feature type="compositionally biased region" description="Basic and acidic residues" evidence="10">
    <location>
        <begin position="467"/>
        <end position="484"/>
    </location>
</feature>
<dbReference type="PROSITE" id="PS50173">
    <property type="entry name" value="UMUC"/>
    <property type="match status" value="1"/>
</dbReference>
<dbReference type="GO" id="GO:0006281">
    <property type="term" value="P:DNA repair"/>
    <property type="evidence" value="ECO:0007669"/>
    <property type="project" value="UniProtKB-KW"/>
</dbReference>
<dbReference type="InterPro" id="IPR052230">
    <property type="entry name" value="DNA_polymerase_eta"/>
</dbReference>
<feature type="domain" description="UmuC" evidence="11">
    <location>
        <begin position="12"/>
        <end position="254"/>
    </location>
</feature>
<dbReference type="SUPFAM" id="SSF100879">
    <property type="entry name" value="Lesion bypass DNA polymerase (Y-family), little finger domain"/>
    <property type="match status" value="1"/>
</dbReference>
<feature type="compositionally biased region" description="Basic and acidic residues" evidence="10">
    <location>
        <begin position="516"/>
        <end position="532"/>
    </location>
</feature>
<evidence type="ECO:0000256" key="5">
    <source>
        <dbReference type="ARBA" id="ARBA00022771"/>
    </source>
</evidence>
<evidence type="ECO:0000256" key="2">
    <source>
        <dbReference type="ARBA" id="ARBA00022679"/>
    </source>
</evidence>
<dbReference type="InterPro" id="IPR001126">
    <property type="entry name" value="UmuC"/>
</dbReference>
<keyword evidence="2" id="KW-0808">Transferase</keyword>
<dbReference type="PANTHER" id="PTHR45873:SF5">
    <property type="entry name" value="UMUC DOMAIN-CONTAINING PROTEIN"/>
    <property type="match status" value="1"/>
</dbReference>
<proteinExistence type="predicted"/>
<feature type="compositionally biased region" description="Low complexity" evidence="10">
    <location>
        <begin position="539"/>
        <end position="550"/>
    </location>
</feature>
<dbReference type="Gene3D" id="3.30.1490.100">
    <property type="entry name" value="DNA polymerase, Y-family, little finger domain"/>
    <property type="match status" value="1"/>
</dbReference>
<dbReference type="GO" id="GO:0003887">
    <property type="term" value="F:DNA-directed DNA polymerase activity"/>
    <property type="evidence" value="ECO:0007669"/>
    <property type="project" value="TreeGrafter"/>
</dbReference>
<keyword evidence="7" id="KW-0234">DNA repair</keyword>
<keyword evidence="13" id="KW-1185">Reference proteome</keyword>
<dbReference type="GO" id="GO:0035861">
    <property type="term" value="C:site of double-strand break"/>
    <property type="evidence" value="ECO:0007669"/>
    <property type="project" value="TreeGrafter"/>
</dbReference>
<keyword evidence="4" id="KW-0227">DNA damage</keyword>
<evidence type="ECO:0000313" key="13">
    <source>
        <dbReference type="Proteomes" id="UP001465755"/>
    </source>
</evidence>
<accession>A0AAW1NNL2</accession>
<evidence type="ECO:0000256" key="1">
    <source>
        <dbReference type="ARBA" id="ARBA00004123"/>
    </source>
</evidence>
<dbReference type="GO" id="GO:0070987">
    <property type="term" value="P:error-free translesion synthesis"/>
    <property type="evidence" value="ECO:0007669"/>
    <property type="project" value="UniProtKB-ARBA"/>
</dbReference>
<keyword evidence="8" id="KW-0539">Nucleus</keyword>
<dbReference type="Gene3D" id="1.10.150.20">
    <property type="entry name" value="5' to 3' exonuclease, C-terminal subdomain"/>
    <property type="match status" value="1"/>
</dbReference>
<sequence>MGSVPESNLRVILHIDLDCFYCQVEQKRLGIPREKPVAVQQWEGLIAVNYAARAAGITRHMRVAEARQKCPELICCHVQTLGDSGQDGGTVGPPPAKDRTMQKACLERYRQASQAIILLLRSLAPQAVTEKASIDEVYMDVTAIVDAEMRSRNGVPLQSVDSFAWGGIVLGGGPLAVHNEFDRRLAVGACIACRLRGAVFDKLDFTCSAGVAGNKLLAKVASAMNKPNQQTVVPPRAVASLMKDLPLKKLRNFGGKLGEQLGVLGCTTAGEVAALPHAKLVDAFGAARTHSILEAVAGRSTESVEVKDKPQSMLACKSFEPTSSKEGITRWINILAEELASRMAGDYELHARRPRNLVVHYRCGFKGGERSRSAPMPRAPPKGTVLAPAIAELAGLIFWKVVEAGGVLPTTRLAISARDFYDTPHSEQEDSIMHFMMPGNGRTDDSAGHAQHAPSAPRPPSKPRNTIKQDHAAVDGQAARDDSQAHACADANAEEPAGSGEGRGALSGFEGVSVESQRRILRDIHLERDRQNRHPPVTAAGSVSNSSAASHGKRGRPPGAAAEAKAAKPGKQMRISSLFVKK</sequence>
<evidence type="ECO:0000313" key="12">
    <source>
        <dbReference type="EMBL" id="KAK9791346.1"/>
    </source>
</evidence>
<evidence type="ECO:0000256" key="8">
    <source>
        <dbReference type="ARBA" id="ARBA00023242"/>
    </source>
</evidence>
<dbReference type="InterPro" id="IPR043502">
    <property type="entry name" value="DNA/RNA_pol_sf"/>
</dbReference>
<dbReference type="PANTHER" id="PTHR45873">
    <property type="entry name" value="DNA POLYMERASE ETA"/>
    <property type="match status" value="1"/>
</dbReference>
<evidence type="ECO:0000256" key="4">
    <source>
        <dbReference type="ARBA" id="ARBA00022763"/>
    </source>
</evidence>
<dbReference type="GO" id="GO:0042276">
    <property type="term" value="P:error-prone translesion synthesis"/>
    <property type="evidence" value="ECO:0007669"/>
    <property type="project" value="TreeGrafter"/>
</dbReference>
<comment type="subcellular location">
    <subcellularLocation>
        <location evidence="1">Nucleus</location>
    </subcellularLocation>
</comment>
<keyword evidence="5" id="KW-0863">Zinc-finger</keyword>
<dbReference type="Pfam" id="PF11799">
    <property type="entry name" value="IMS_C"/>
    <property type="match status" value="1"/>
</dbReference>
<dbReference type="GO" id="GO:0051276">
    <property type="term" value="P:chromosome organization"/>
    <property type="evidence" value="ECO:0007669"/>
    <property type="project" value="UniProtKB-ARBA"/>
</dbReference>
<dbReference type="AlphaFoldDB" id="A0AAW1NNL2"/>
<dbReference type="GO" id="GO:0005657">
    <property type="term" value="C:replication fork"/>
    <property type="evidence" value="ECO:0007669"/>
    <property type="project" value="UniProtKB-ARBA"/>
</dbReference>
<gene>
    <name evidence="12" type="ORF">WJX73_002907</name>
</gene>